<dbReference type="SUPFAM" id="SSF46894">
    <property type="entry name" value="C-terminal effector domain of the bipartite response regulators"/>
    <property type="match status" value="1"/>
</dbReference>
<dbReference type="InterPro" id="IPR000792">
    <property type="entry name" value="Tscrpt_reg_LuxR_C"/>
</dbReference>
<keyword evidence="8" id="KW-1185">Reference proteome</keyword>
<dbReference type="InterPro" id="IPR016032">
    <property type="entry name" value="Sig_transdc_resp-reg_C-effctor"/>
</dbReference>
<dbReference type="CDD" id="cd06170">
    <property type="entry name" value="LuxR_C_like"/>
    <property type="match status" value="1"/>
</dbReference>
<sequence length="234" mass="25812">MEADKRYTVLLVDDHALFRNGLKLLLNSHPKFSVSGEAGTGTEMLALLEAAARTPAGLPDIVLLDISMPEMNGIDAAGEALARYPDLRIITLSMYGEEDYYFKMVSQGVKGFLLKNSDITEVYTALETVLDGGSYFSQELLFNLVSNLRSSSPAPDETETDEKGAHEDGTVLSEREKEILLLICKGLTNYEIADMLFISKRTVDKHRANILEKTNCKNTANLVVYAIKNGLVEI</sequence>
<feature type="domain" description="Response regulatory" evidence="6">
    <location>
        <begin position="8"/>
        <end position="130"/>
    </location>
</feature>
<keyword evidence="1 3" id="KW-0597">Phosphoprotein</keyword>
<evidence type="ECO:0000256" key="1">
    <source>
        <dbReference type="ARBA" id="ARBA00022553"/>
    </source>
</evidence>
<dbReference type="PRINTS" id="PR00038">
    <property type="entry name" value="HTHLUXR"/>
</dbReference>
<dbReference type="PROSITE" id="PS00622">
    <property type="entry name" value="HTH_LUXR_1"/>
    <property type="match status" value="1"/>
</dbReference>
<dbReference type="AlphaFoldDB" id="A0A379MNS4"/>
<feature type="modified residue" description="4-aspartylphosphate" evidence="3">
    <location>
        <position position="65"/>
    </location>
</feature>
<protein>
    <submittedName>
        <fullName evidence="7">Nitrogen regulation protein C</fullName>
    </submittedName>
</protein>
<dbReference type="InterPro" id="IPR011006">
    <property type="entry name" value="CheY-like_superfamily"/>
</dbReference>
<dbReference type="PANTHER" id="PTHR43214">
    <property type="entry name" value="TWO-COMPONENT RESPONSE REGULATOR"/>
    <property type="match status" value="1"/>
</dbReference>
<evidence type="ECO:0000256" key="2">
    <source>
        <dbReference type="ARBA" id="ARBA00023125"/>
    </source>
</evidence>
<gene>
    <name evidence="7" type="primary">nreC</name>
    <name evidence="7" type="ORF">NCTC11190_00497</name>
</gene>
<dbReference type="InterPro" id="IPR058245">
    <property type="entry name" value="NreC/VraR/RcsB-like_REC"/>
</dbReference>
<dbReference type="EMBL" id="UGVL01000001">
    <property type="protein sequence ID" value="SUE33291.1"/>
    <property type="molecule type" value="Genomic_DNA"/>
</dbReference>
<accession>A0A379MNS4</accession>
<dbReference type="SMART" id="SM00421">
    <property type="entry name" value="HTH_LUXR"/>
    <property type="match status" value="1"/>
</dbReference>
<dbReference type="GO" id="GO:0003677">
    <property type="term" value="F:DNA binding"/>
    <property type="evidence" value="ECO:0007669"/>
    <property type="project" value="UniProtKB-KW"/>
</dbReference>
<proteinExistence type="predicted"/>
<dbReference type="InterPro" id="IPR001789">
    <property type="entry name" value="Sig_transdc_resp-reg_receiver"/>
</dbReference>
<feature type="domain" description="HTH luxR-type" evidence="5">
    <location>
        <begin position="165"/>
        <end position="230"/>
    </location>
</feature>
<organism evidence="7 8">
    <name type="scientific">Rikenella microfusus</name>
    <dbReference type="NCBI Taxonomy" id="28139"/>
    <lineage>
        <taxon>Bacteria</taxon>
        <taxon>Pseudomonadati</taxon>
        <taxon>Bacteroidota</taxon>
        <taxon>Bacteroidia</taxon>
        <taxon>Bacteroidales</taxon>
        <taxon>Rikenellaceae</taxon>
        <taxon>Rikenella</taxon>
    </lineage>
</organism>
<name>A0A379MNS4_9BACT</name>
<reference evidence="7 8" key="1">
    <citation type="submission" date="2018-06" db="EMBL/GenBank/DDBJ databases">
        <authorList>
            <consortium name="Pathogen Informatics"/>
            <person name="Doyle S."/>
        </authorList>
    </citation>
    <scope>NUCLEOTIDE SEQUENCE [LARGE SCALE GENOMIC DNA]</scope>
    <source>
        <strain evidence="7 8">NCTC11190</strain>
    </source>
</reference>
<evidence type="ECO:0000313" key="7">
    <source>
        <dbReference type="EMBL" id="SUE33291.1"/>
    </source>
</evidence>
<dbReference type="Pfam" id="PF00196">
    <property type="entry name" value="GerE"/>
    <property type="match status" value="1"/>
</dbReference>
<dbReference type="Gene3D" id="3.40.50.2300">
    <property type="match status" value="1"/>
</dbReference>
<feature type="region of interest" description="Disordered" evidence="4">
    <location>
        <begin position="150"/>
        <end position="169"/>
    </location>
</feature>
<keyword evidence="2" id="KW-0238">DNA-binding</keyword>
<dbReference type="Proteomes" id="UP000255233">
    <property type="component" value="Unassembled WGS sequence"/>
</dbReference>
<dbReference type="STRING" id="880526.GCA_000427365_00948"/>
<evidence type="ECO:0000259" key="6">
    <source>
        <dbReference type="PROSITE" id="PS50110"/>
    </source>
</evidence>
<evidence type="ECO:0000256" key="4">
    <source>
        <dbReference type="SAM" id="MobiDB-lite"/>
    </source>
</evidence>
<dbReference type="GO" id="GO:0000160">
    <property type="term" value="P:phosphorelay signal transduction system"/>
    <property type="evidence" value="ECO:0007669"/>
    <property type="project" value="InterPro"/>
</dbReference>
<evidence type="ECO:0000313" key="8">
    <source>
        <dbReference type="Proteomes" id="UP000255233"/>
    </source>
</evidence>
<dbReference type="Pfam" id="PF00072">
    <property type="entry name" value="Response_reg"/>
    <property type="match status" value="1"/>
</dbReference>
<dbReference type="RefSeq" id="WP_027290701.1">
    <property type="nucleotide sequence ID" value="NZ_CANTWR010000041.1"/>
</dbReference>
<dbReference type="CDD" id="cd17535">
    <property type="entry name" value="REC_NarL-like"/>
    <property type="match status" value="1"/>
</dbReference>
<dbReference type="SUPFAM" id="SSF52172">
    <property type="entry name" value="CheY-like"/>
    <property type="match status" value="1"/>
</dbReference>
<evidence type="ECO:0000256" key="3">
    <source>
        <dbReference type="PROSITE-ProRule" id="PRU00169"/>
    </source>
</evidence>
<dbReference type="InterPro" id="IPR039420">
    <property type="entry name" value="WalR-like"/>
</dbReference>
<dbReference type="PROSITE" id="PS50043">
    <property type="entry name" value="HTH_LUXR_2"/>
    <property type="match status" value="1"/>
</dbReference>
<dbReference type="PANTHER" id="PTHR43214:SF43">
    <property type="entry name" value="TWO-COMPONENT RESPONSE REGULATOR"/>
    <property type="match status" value="1"/>
</dbReference>
<dbReference type="OrthoDB" id="9797341at2"/>
<dbReference type="SMART" id="SM00448">
    <property type="entry name" value="REC"/>
    <property type="match status" value="1"/>
</dbReference>
<dbReference type="PROSITE" id="PS50110">
    <property type="entry name" value="RESPONSE_REGULATORY"/>
    <property type="match status" value="1"/>
</dbReference>
<dbReference type="GO" id="GO:0006355">
    <property type="term" value="P:regulation of DNA-templated transcription"/>
    <property type="evidence" value="ECO:0007669"/>
    <property type="project" value="InterPro"/>
</dbReference>
<evidence type="ECO:0000259" key="5">
    <source>
        <dbReference type="PROSITE" id="PS50043"/>
    </source>
</evidence>